<dbReference type="PROSITE" id="PS51819">
    <property type="entry name" value="VOC"/>
    <property type="match status" value="2"/>
</dbReference>
<dbReference type="Proteomes" id="UP001626550">
    <property type="component" value="Unassembled WGS sequence"/>
</dbReference>
<gene>
    <name evidence="15" type="ORF">Ciccas_006496</name>
</gene>
<dbReference type="SUPFAM" id="SSF54593">
    <property type="entry name" value="Glyoxalase/Bleomycin resistance protein/Dihydroxybiphenyl dioxygenase"/>
    <property type="match status" value="1"/>
</dbReference>
<dbReference type="InterPro" id="IPR037523">
    <property type="entry name" value="VOC_core"/>
</dbReference>
<keyword evidence="8" id="KW-0547">Nucleotide-binding</keyword>
<evidence type="ECO:0000256" key="10">
    <source>
        <dbReference type="ARBA" id="ARBA00022840"/>
    </source>
</evidence>
<dbReference type="CDD" id="cd08342">
    <property type="entry name" value="HPPD_N_like"/>
    <property type="match status" value="1"/>
</dbReference>
<dbReference type="CDD" id="cd07250">
    <property type="entry name" value="HPPD_C_like"/>
    <property type="match status" value="1"/>
</dbReference>
<dbReference type="EMBL" id="JBJKFK010000883">
    <property type="protein sequence ID" value="KAL3314873.1"/>
    <property type="molecule type" value="Genomic_DNA"/>
</dbReference>
<dbReference type="InterPro" id="IPR029068">
    <property type="entry name" value="Glyas_Bleomycin-R_OHBP_Dase"/>
</dbReference>
<keyword evidence="9" id="KW-0418">Kinase</keyword>
<dbReference type="AlphaFoldDB" id="A0ABD2Q5K9"/>
<dbReference type="GO" id="GO:0006559">
    <property type="term" value="P:L-phenylalanine catabolic process"/>
    <property type="evidence" value="ECO:0007669"/>
    <property type="project" value="UniProtKB-KW"/>
</dbReference>
<comment type="cofactor">
    <cofactor evidence="1">
        <name>Fe cation</name>
        <dbReference type="ChEBI" id="CHEBI:24875"/>
    </cofactor>
</comment>
<dbReference type="SUPFAM" id="SSF63862">
    <property type="entry name" value="Thiamin pyrophosphokinase, substrate-binding domain"/>
    <property type="match status" value="1"/>
</dbReference>
<keyword evidence="11" id="KW-0828">Tyrosine catabolism</keyword>
<comment type="pathway">
    <text evidence="2">Amino-acid degradation; L-phenylalanine degradation; acetoacetate and fumarate from L-phenylalanine: step 3/6.</text>
</comment>
<dbReference type="InterPro" id="IPR005956">
    <property type="entry name" value="4OHPhenylPyrv_dOase"/>
</dbReference>
<keyword evidence="6" id="KW-0479">Metal-binding</keyword>
<dbReference type="GO" id="GO:0016301">
    <property type="term" value="F:kinase activity"/>
    <property type="evidence" value="ECO:0007669"/>
    <property type="project" value="UniProtKB-KW"/>
</dbReference>
<evidence type="ECO:0000313" key="16">
    <source>
        <dbReference type="Proteomes" id="UP001626550"/>
    </source>
</evidence>
<keyword evidence="5" id="KW-0808">Transferase</keyword>
<name>A0ABD2Q5K9_9PLAT</name>
<dbReference type="GO" id="GO:0046872">
    <property type="term" value="F:metal ion binding"/>
    <property type="evidence" value="ECO:0007669"/>
    <property type="project" value="UniProtKB-KW"/>
</dbReference>
<dbReference type="InterPro" id="IPR041736">
    <property type="entry name" value="4OHPhenylPyrv_dOase_N"/>
</dbReference>
<keyword evidence="16" id="KW-1185">Reference proteome</keyword>
<reference evidence="15 16" key="1">
    <citation type="submission" date="2024-11" db="EMBL/GenBank/DDBJ databases">
        <title>Adaptive evolution of stress response genes in parasites aligns with host niche diversity.</title>
        <authorList>
            <person name="Hahn C."/>
            <person name="Resl P."/>
        </authorList>
    </citation>
    <scope>NUCLEOTIDE SEQUENCE [LARGE SCALE GENOMIC DNA]</scope>
    <source>
        <strain evidence="15">EGGRZ-B1_66</strain>
        <tissue evidence="15">Body</tissue>
    </source>
</reference>
<keyword evidence="7" id="KW-0677">Repeat</keyword>
<evidence type="ECO:0000256" key="11">
    <source>
        <dbReference type="ARBA" id="ARBA00022878"/>
    </source>
</evidence>
<evidence type="ECO:0000256" key="9">
    <source>
        <dbReference type="ARBA" id="ARBA00022777"/>
    </source>
</evidence>
<sequence>MHLPIVVYCNVAERIDHIFKTIQTLCFAKRQLGLDVTLITPSSATIFLEKGNYILDVNTGFEAKHCGLIPFSKPCTVTTTGLEWNLMAHELNFEGLLSTSNHLLAPETTYSDKGPKPAAGSFHGFYQVTFYVGNAKQAASYYITRLGFQHLAYRGLETNHRQFVTHVVQQNKIIFAFTSMLSPDKLSDIGAHLVQHGDGVKDVAFLVQDLDAIFKHAVANGGTVIEPISSVTDEYGTVKMATIKTYGDTTHTLIERTNYKGPYLPGFKLVPNQDPINKLIPSPGINFIDHVVGNQPVDEMEPVAEFYTKVFQFHRFWSVDHKQIFTEYSSLNSVVMSDFDETVKMPINEPAPGLRPSQIQEYVDFYGGAGVQHIALNTNDIIAAIENLRSRGMEFLQVPDTYYSALRENLKSAKIKVKEDMDTLQKLKILIDYDDDGYLLQIFTKNIQDRPTLFLEIIQRYNHNGFGAGNFKSLFEAIELEQAKRGNL</sequence>
<evidence type="ECO:0000256" key="2">
    <source>
        <dbReference type="ARBA" id="ARBA00005162"/>
    </source>
</evidence>
<dbReference type="InterPro" id="IPR007373">
    <property type="entry name" value="Thiamin_PyroPKinase_B1-bd"/>
</dbReference>
<feature type="domain" description="VOC" evidence="14">
    <location>
        <begin position="287"/>
        <end position="445"/>
    </location>
</feature>
<protein>
    <recommendedName>
        <fullName evidence="4">4-hydroxyphenylpyruvate dioxygenase</fullName>
        <ecNumber evidence="4">1.13.11.27</ecNumber>
    </recommendedName>
</protein>
<keyword evidence="13" id="KW-0585">Phenylalanine catabolism</keyword>
<evidence type="ECO:0000256" key="6">
    <source>
        <dbReference type="ARBA" id="ARBA00022723"/>
    </source>
</evidence>
<feature type="domain" description="VOC" evidence="14">
    <location>
        <begin position="124"/>
        <end position="256"/>
    </location>
</feature>
<dbReference type="InterPro" id="IPR036371">
    <property type="entry name" value="TPK_B1-bd_sf"/>
</dbReference>
<dbReference type="EC" id="1.13.11.27" evidence="4"/>
<comment type="caution">
    <text evidence="15">The sequence shown here is derived from an EMBL/GenBank/DDBJ whole genome shotgun (WGS) entry which is preliminary data.</text>
</comment>
<dbReference type="PANTHER" id="PTHR11959:SF1">
    <property type="entry name" value="4-HYDROXYPHENYLPYRUVATE DIOXYGENASE"/>
    <property type="match status" value="1"/>
</dbReference>
<evidence type="ECO:0000256" key="8">
    <source>
        <dbReference type="ARBA" id="ARBA00022741"/>
    </source>
</evidence>
<dbReference type="GO" id="GO:0003868">
    <property type="term" value="F:4-hydroxyphenylpyruvate dioxygenase activity"/>
    <property type="evidence" value="ECO:0007669"/>
    <property type="project" value="UniProtKB-EC"/>
</dbReference>
<keyword evidence="10" id="KW-0067">ATP-binding</keyword>
<dbReference type="SMART" id="SM00983">
    <property type="entry name" value="TPK_B1_binding"/>
    <property type="match status" value="1"/>
</dbReference>
<dbReference type="GO" id="GO:0005524">
    <property type="term" value="F:ATP binding"/>
    <property type="evidence" value="ECO:0007669"/>
    <property type="project" value="UniProtKB-KW"/>
</dbReference>
<evidence type="ECO:0000256" key="5">
    <source>
        <dbReference type="ARBA" id="ARBA00022679"/>
    </source>
</evidence>
<evidence type="ECO:0000256" key="3">
    <source>
        <dbReference type="ARBA" id="ARBA00005877"/>
    </source>
</evidence>
<dbReference type="Pfam" id="PF00903">
    <property type="entry name" value="Glyoxalase"/>
    <property type="match status" value="1"/>
</dbReference>
<evidence type="ECO:0000256" key="1">
    <source>
        <dbReference type="ARBA" id="ARBA00001962"/>
    </source>
</evidence>
<comment type="similarity">
    <text evidence="3">Belongs to the 4HPPD family.</text>
</comment>
<dbReference type="Pfam" id="PF04265">
    <property type="entry name" value="TPK_B1_binding"/>
    <property type="match status" value="1"/>
</dbReference>
<evidence type="ECO:0000256" key="13">
    <source>
        <dbReference type="ARBA" id="ARBA00023232"/>
    </source>
</evidence>
<dbReference type="InterPro" id="IPR004360">
    <property type="entry name" value="Glyas_Fos-R_dOase_dom"/>
</dbReference>
<evidence type="ECO:0000256" key="7">
    <source>
        <dbReference type="ARBA" id="ARBA00022737"/>
    </source>
</evidence>
<dbReference type="Gene3D" id="3.10.180.10">
    <property type="entry name" value="2,3-Dihydroxybiphenyl 1,2-Dioxygenase, domain 1"/>
    <property type="match status" value="2"/>
</dbReference>
<organism evidence="15 16">
    <name type="scientific">Cichlidogyrus casuarinus</name>
    <dbReference type="NCBI Taxonomy" id="1844966"/>
    <lineage>
        <taxon>Eukaryota</taxon>
        <taxon>Metazoa</taxon>
        <taxon>Spiralia</taxon>
        <taxon>Lophotrochozoa</taxon>
        <taxon>Platyhelminthes</taxon>
        <taxon>Monogenea</taxon>
        <taxon>Monopisthocotylea</taxon>
        <taxon>Dactylogyridea</taxon>
        <taxon>Ancyrocephalidae</taxon>
        <taxon>Cichlidogyrus</taxon>
    </lineage>
</organism>
<evidence type="ECO:0000259" key="14">
    <source>
        <dbReference type="PROSITE" id="PS51819"/>
    </source>
</evidence>
<dbReference type="NCBIfam" id="TIGR01263">
    <property type="entry name" value="4HPPD"/>
    <property type="match status" value="1"/>
</dbReference>
<accession>A0ABD2Q5K9</accession>
<dbReference type="InterPro" id="IPR041735">
    <property type="entry name" value="4OHPhenylPyrv_dOase_C"/>
</dbReference>
<dbReference type="GO" id="GO:0006572">
    <property type="term" value="P:L-tyrosine catabolic process"/>
    <property type="evidence" value="ECO:0007669"/>
    <property type="project" value="UniProtKB-KW"/>
</dbReference>
<dbReference type="FunFam" id="3.10.180.10:FF:000001">
    <property type="entry name" value="4-hydroxyphenylpyruvate dioxygenase"/>
    <property type="match status" value="1"/>
</dbReference>
<keyword evidence="12" id="KW-0408">Iron</keyword>
<evidence type="ECO:0000256" key="4">
    <source>
        <dbReference type="ARBA" id="ARBA00013222"/>
    </source>
</evidence>
<proteinExistence type="inferred from homology"/>
<evidence type="ECO:0000313" key="15">
    <source>
        <dbReference type="EMBL" id="KAL3314873.1"/>
    </source>
</evidence>
<dbReference type="InterPro" id="IPR036759">
    <property type="entry name" value="TPK_catalytic_sf"/>
</dbReference>
<dbReference type="PANTHER" id="PTHR11959">
    <property type="entry name" value="4-HYDROXYPHENYLPYRUVATE DIOXYGENASE"/>
    <property type="match status" value="1"/>
</dbReference>
<evidence type="ECO:0000256" key="12">
    <source>
        <dbReference type="ARBA" id="ARBA00023004"/>
    </source>
</evidence>
<dbReference type="Gene3D" id="3.40.50.10240">
    <property type="entry name" value="Thiamin pyrophosphokinase, catalytic domain"/>
    <property type="match status" value="1"/>
</dbReference>